<dbReference type="InterPro" id="IPR019165">
    <property type="entry name" value="Peptidase_M76_ATP23"/>
</dbReference>
<evidence type="ECO:0000313" key="7">
    <source>
        <dbReference type="EMBL" id="GMH58039.1"/>
    </source>
</evidence>
<dbReference type="GO" id="GO:0046872">
    <property type="term" value="F:metal ion binding"/>
    <property type="evidence" value="ECO:0007669"/>
    <property type="project" value="UniProtKB-KW"/>
</dbReference>
<organism evidence="7 8">
    <name type="scientific">Triparma strigata</name>
    <dbReference type="NCBI Taxonomy" id="1606541"/>
    <lineage>
        <taxon>Eukaryota</taxon>
        <taxon>Sar</taxon>
        <taxon>Stramenopiles</taxon>
        <taxon>Ochrophyta</taxon>
        <taxon>Bolidophyceae</taxon>
        <taxon>Parmales</taxon>
        <taxon>Triparmaceae</taxon>
        <taxon>Triparma</taxon>
    </lineage>
</organism>
<gene>
    <name evidence="7" type="ORF">TrST_g7738</name>
</gene>
<dbReference type="EMBL" id="BRXY01000050">
    <property type="protein sequence ID" value="GMH58039.1"/>
    <property type="molecule type" value="Genomic_DNA"/>
</dbReference>
<dbReference type="GO" id="GO:0033615">
    <property type="term" value="P:mitochondrial proton-transporting ATP synthase complex assembly"/>
    <property type="evidence" value="ECO:0007669"/>
    <property type="project" value="TreeGrafter"/>
</dbReference>
<keyword evidence="4 6" id="KW-0378">Hydrolase</keyword>
<keyword evidence="3 6" id="KW-0479">Metal-binding</keyword>
<dbReference type="GO" id="GO:0034982">
    <property type="term" value="P:mitochondrial protein processing"/>
    <property type="evidence" value="ECO:0007669"/>
    <property type="project" value="TreeGrafter"/>
</dbReference>
<sequence length="205" mass="22572">MNTPDSLASKWLDRASSDHTIVFLLDALKQDNCPTGPLSSLVKNTTCGPDRAGGFAMNVTSIESATLDKSSQNYGGKKTSSAPKPTIVICQNNIYDYPDYLRTLSHELIHSIDQCRAKADWSNLKHHACSEIRASNLSGECGYGVELLRGNMKHRGGHIDCVMRRANLSLKANPNENGEGEEVIKEVFPQCYADLYPFMRHPGSN</sequence>
<accession>A0A9W7DVN0</accession>
<dbReference type="AlphaFoldDB" id="A0A9W7DVN0"/>
<proteinExistence type="inferred from homology"/>
<reference evidence="8" key="1">
    <citation type="journal article" date="2023" name="Commun. Biol.">
        <title>Genome analysis of Parmales, the sister group of diatoms, reveals the evolutionary specialization of diatoms from phago-mixotrophs to photoautotrophs.</title>
        <authorList>
            <person name="Ban H."/>
            <person name="Sato S."/>
            <person name="Yoshikawa S."/>
            <person name="Yamada K."/>
            <person name="Nakamura Y."/>
            <person name="Ichinomiya M."/>
            <person name="Sato N."/>
            <person name="Blanc-Mathieu R."/>
            <person name="Endo H."/>
            <person name="Kuwata A."/>
            <person name="Ogata H."/>
        </authorList>
    </citation>
    <scope>NUCLEOTIDE SEQUENCE [LARGE SCALE GENOMIC DNA]</scope>
    <source>
        <strain evidence="8">NIES 3701</strain>
    </source>
</reference>
<evidence type="ECO:0000256" key="4">
    <source>
        <dbReference type="ARBA" id="ARBA00022801"/>
    </source>
</evidence>
<evidence type="ECO:0000256" key="6">
    <source>
        <dbReference type="RuleBase" id="RU364057"/>
    </source>
</evidence>
<comment type="similarity">
    <text evidence="1 6">Belongs to the peptidase M76 family.</text>
</comment>
<dbReference type="Proteomes" id="UP001165085">
    <property type="component" value="Unassembled WGS sequence"/>
</dbReference>
<keyword evidence="2 6" id="KW-0645">Protease</keyword>
<protein>
    <recommendedName>
        <fullName evidence="6">Mitochondrial inner membrane protease ATP23</fullName>
        <ecNumber evidence="6">3.4.24.-</ecNumber>
    </recommendedName>
</protein>
<dbReference type="PANTHER" id="PTHR21711">
    <property type="entry name" value="MITOCHONDRIAL INNER MEMBRANE PROTEASE"/>
    <property type="match status" value="1"/>
</dbReference>
<comment type="caution">
    <text evidence="7">The sequence shown here is derived from an EMBL/GenBank/DDBJ whole genome shotgun (WGS) entry which is preliminary data.</text>
</comment>
<evidence type="ECO:0000256" key="3">
    <source>
        <dbReference type="ARBA" id="ARBA00022723"/>
    </source>
</evidence>
<dbReference type="Pfam" id="PF09768">
    <property type="entry name" value="Peptidase_M76"/>
    <property type="match status" value="1"/>
</dbReference>
<evidence type="ECO:0000313" key="8">
    <source>
        <dbReference type="Proteomes" id="UP001165085"/>
    </source>
</evidence>
<dbReference type="PANTHER" id="PTHR21711:SF0">
    <property type="entry name" value="MITOCHONDRIAL INNER MEMBRANE PROTEASE ATP23 HOMOLOG"/>
    <property type="match status" value="1"/>
</dbReference>
<evidence type="ECO:0000256" key="5">
    <source>
        <dbReference type="ARBA" id="ARBA00023049"/>
    </source>
</evidence>
<evidence type="ECO:0000256" key="1">
    <source>
        <dbReference type="ARBA" id="ARBA00009915"/>
    </source>
</evidence>
<name>A0A9W7DVN0_9STRA</name>
<keyword evidence="8" id="KW-1185">Reference proteome</keyword>
<keyword evidence="5 6" id="KW-0482">Metalloprotease</keyword>
<evidence type="ECO:0000256" key="2">
    <source>
        <dbReference type="ARBA" id="ARBA00022670"/>
    </source>
</evidence>
<dbReference type="GO" id="GO:0005739">
    <property type="term" value="C:mitochondrion"/>
    <property type="evidence" value="ECO:0007669"/>
    <property type="project" value="GOC"/>
</dbReference>
<dbReference type="EC" id="3.4.24.-" evidence="6"/>
<dbReference type="OrthoDB" id="285308at2759"/>
<dbReference type="GO" id="GO:0004222">
    <property type="term" value="F:metalloendopeptidase activity"/>
    <property type="evidence" value="ECO:0007669"/>
    <property type="project" value="InterPro"/>
</dbReference>